<name>T1GEF7_MEGSC</name>
<dbReference type="AlphaFoldDB" id="T1GEF7"/>
<evidence type="ECO:0000313" key="3">
    <source>
        <dbReference type="Proteomes" id="UP000015102"/>
    </source>
</evidence>
<keyword evidence="1" id="KW-1133">Transmembrane helix</keyword>
<sequence length="61" mass="7265">MYLSCRADLYYSCHHSKHEFGIFLARNFLATAPLTMVLPFPLLAFRPRFKVLQWILRNADY</sequence>
<protein>
    <submittedName>
        <fullName evidence="2">Uncharacterized protein</fullName>
    </submittedName>
</protein>
<dbReference type="EMBL" id="CAQQ02017137">
    <property type="status" value="NOT_ANNOTATED_CDS"/>
    <property type="molecule type" value="Genomic_DNA"/>
</dbReference>
<organism evidence="2 3">
    <name type="scientific">Megaselia scalaris</name>
    <name type="common">Humpbacked fly</name>
    <name type="synonym">Phora scalaris</name>
    <dbReference type="NCBI Taxonomy" id="36166"/>
    <lineage>
        <taxon>Eukaryota</taxon>
        <taxon>Metazoa</taxon>
        <taxon>Ecdysozoa</taxon>
        <taxon>Arthropoda</taxon>
        <taxon>Hexapoda</taxon>
        <taxon>Insecta</taxon>
        <taxon>Pterygota</taxon>
        <taxon>Neoptera</taxon>
        <taxon>Endopterygota</taxon>
        <taxon>Diptera</taxon>
        <taxon>Brachycera</taxon>
        <taxon>Muscomorpha</taxon>
        <taxon>Platypezoidea</taxon>
        <taxon>Phoridae</taxon>
        <taxon>Megaseliini</taxon>
        <taxon>Megaselia</taxon>
    </lineage>
</organism>
<dbReference type="HOGENOM" id="CLU_2925251_0_0_1"/>
<keyword evidence="3" id="KW-1185">Reference proteome</keyword>
<dbReference type="Proteomes" id="UP000015102">
    <property type="component" value="Unassembled WGS sequence"/>
</dbReference>
<reference evidence="2" key="2">
    <citation type="submission" date="2015-06" db="UniProtKB">
        <authorList>
            <consortium name="EnsemblMetazoa"/>
        </authorList>
    </citation>
    <scope>IDENTIFICATION</scope>
</reference>
<proteinExistence type="predicted"/>
<keyword evidence="1" id="KW-0812">Transmembrane</keyword>
<accession>T1GEF7</accession>
<feature type="transmembrane region" description="Helical" evidence="1">
    <location>
        <begin position="20"/>
        <end position="45"/>
    </location>
</feature>
<evidence type="ECO:0000256" key="1">
    <source>
        <dbReference type="SAM" id="Phobius"/>
    </source>
</evidence>
<dbReference type="EMBL" id="CAQQ02017138">
    <property type="status" value="NOT_ANNOTATED_CDS"/>
    <property type="molecule type" value="Genomic_DNA"/>
</dbReference>
<evidence type="ECO:0000313" key="2">
    <source>
        <dbReference type="EnsemblMetazoa" id="MESCA001719-PA"/>
    </source>
</evidence>
<dbReference type="EnsemblMetazoa" id="MESCA001719-RA">
    <property type="protein sequence ID" value="MESCA001719-PA"/>
    <property type="gene ID" value="MESCA001719"/>
</dbReference>
<keyword evidence="1" id="KW-0472">Membrane</keyword>
<reference evidence="3" key="1">
    <citation type="submission" date="2013-02" db="EMBL/GenBank/DDBJ databases">
        <authorList>
            <person name="Hughes D."/>
        </authorList>
    </citation>
    <scope>NUCLEOTIDE SEQUENCE</scope>
    <source>
        <strain>Durham</strain>
        <strain evidence="3">NC isolate 2 -- Noor lab</strain>
    </source>
</reference>